<evidence type="ECO:0000313" key="2">
    <source>
        <dbReference type="EMBL" id="PNX69601.1"/>
    </source>
</evidence>
<dbReference type="AlphaFoldDB" id="A0A2K3KTJ1"/>
<comment type="caution">
    <text evidence="2">The sequence shown here is derived from an EMBL/GenBank/DDBJ whole genome shotgun (WGS) entry which is preliminary data.</text>
</comment>
<feature type="compositionally biased region" description="Gly residues" evidence="1">
    <location>
        <begin position="10"/>
        <end position="19"/>
    </location>
</feature>
<feature type="non-terminal residue" evidence="2">
    <location>
        <position position="1"/>
    </location>
</feature>
<proteinExistence type="predicted"/>
<accession>A0A2K3KTJ1</accession>
<evidence type="ECO:0000256" key="1">
    <source>
        <dbReference type="SAM" id="MobiDB-lite"/>
    </source>
</evidence>
<reference evidence="2 3" key="2">
    <citation type="journal article" date="2017" name="Front. Plant Sci.">
        <title>Gene Classification and Mining of Molecular Markers Useful in Red Clover (Trifolium pratense) Breeding.</title>
        <authorList>
            <person name="Istvanek J."/>
            <person name="Dluhosova J."/>
            <person name="Dluhos P."/>
            <person name="Patkova L."/>
            <person name="Nedelnik J."/>
            <person name="Repkova J."/>
        </authorList>
    </citation>
    <scope>NUCLEOTIDE SEQUENCE [LARGE SCALE GENOMIC DNA]</scope>
    <source>
        <strain evidence="3">cv. Tatra</strain>
        <tissue evidence="2">Young leaves</tissue>
    </source>
</reference>
<dbReference type="EMBL" id="ASHM01253492">
    <property type="protein sequence ID" value="PNX69601.1"/>
    <property type="molecule type" value="Genomic_DNA"/>
</dbReference>
<name>A0A2K3KTJ1_TRIPR</name>
<reference evidence="2 3" key="1">
    <citation type="journal article" date="2014" name="Am. J. Bot.">
        <title>Genome assembly and annotation for red clover (Trifolium pratense; Fabaceae).</title>
        <authorList>
            <person name="Istvanek J."/>
            <person name="Jaros M."/>
            <person name="Krenek A."/>
            <person name="Repkova J."/>
        </authorList>
    </citation>
    <scope>NUCLEOTIDE SEQUENCE [LARGE SCALE GENOMIC DNA]</scope>
    <source>
        <strain evidence="3">cv. Tatra</strain>
        <tissue evidence="2">Young leaves</tissue>
    </source>
</reference>
<feature type="non-terminal residue" evidence="2">
    <location>
        <position position="42"/>
    </location>
</feature>
<feature type="region of interest" description="Disordered" evidence="1">
    <location>
        <begin position="1"/>
        <end position="20"/>
    </location>
</feature>
<organism evidence="2 3">
    <name type="scientific">Trifolium pratense</name>
    <name type="common">Red clover</name>
    <dbReference type="NCBI Taxonomy" id="57577"/>
    <lineage>
        <taxon>Eukaryota</taxon>
        <taxon>Viridiplantae</taxon>
        <taxon>Streptophyta</taxon>
        <taxon>Embryophyta</taxon>
        <taxon>Tracheophyta</taxon>
        <taxon>Spermatophyta</taxon>
        <taxon>Magnoliopsida</taxon>
        <taxon>eudicotyledons</taxon>
        <taxon>Gunneridae</taxon>
        <taxon>Pentapetalae</taxon>
        <taxon>rosids</taxon>
        <taxon>fabids</taxon>
        <taxon>Fabales</taxon>
        <taxon>Fabaceae</taxon>
        <taxon>Papilionoideae</taxon>
        <taxon>50 kb inversion clade</taxon>
        <taxon>NPAAA clade</taxon>
        <taxon>Hologalegina</taxon>
        <taxon>IRL clade</taxon>
        <taxon>Trifolieae</taxon>
        <taxon>Trifolium</taxon>
    </lineage>
</organism>
<gene>
    <name evidence="2" type="ORF">L195_g064507</name>
</gene>
<evidence type="ECO:0000313" key="3">
    <source>
        <dbReference type="Proteomes" id="UP000236291"/>
    </source>
</evidence>
<sequence length="42" mass="4108">AMIGAATGAAKGGEIGGGATDENLVALRARSTLTPRSSNHAR</sequence>
<protein>
    <submittedName>
        <fullName evidence="2">Uncharacterized protein</fullName>
    </submittedName>
</protein>
<dbReference type="Proteomes" id="UP000236291">
    <property type="component" value="Unassembled WGS sequence"/>
</dbReference>